<evidence type="ECO:0000256" key="1">
    <source>
        <dbReference type="ARBA" id="ARBA00001966"/>
    </source>
</evidence>
<dbReference type="HOGENOM" id="CLU_060920_0_0_0"/>
<dbReference type="KEGG" id="tai:Taci_0754"/>
<keyword evidence="3" id="KW-0949">S-adenosyl-L-methionine</keyword>
<dbReference type="EMBL" id="CP001818">
    <property type="protein sequence ID" value="ACZ18987.1"/>
    <property type="molecule type" value="Genomic_DNA"/>
</dbReference>
<sequence length="319" mass="35188">MRVNPINNHPNDLWNGWSGILRRRHGGPVRKLTLDTGSGCPNRRSLGEGGCIFCDPLGGGDGSHMMGIRLEEQIRIKGERILRSGTRMVILYFQSYSFTNAPIPDLERDVELAIGTASKLGISVVGVSFGIRPDQVPMEFRRMLSRLVDRGLETWAEVGVQTMGDRKLEWLKRGHHGDASREAVSSLASIPGVLVCAHLIGGIPMGEVSDLADDARAVFNLGGRAVKFHPLHVLAGSELDGLYRAGLFSPVGEEEYMEQLILALRNMPPDGIVQRLTADAPRDRLVAPDWILDKGGFIDRLRRRMVQMGLRQGDLWGPQ</sequence>
<keyword evidence="5" id="KW-0408">Iron</keyword>
<keyword evidence="2" id="KW-0004">4Fe-4S</keyword>
<dbReference type="Proteomes" id="UP000002030">
    <property type="component" value="Chromosome"/>
</dbReference>
<evidence type="ECO:0000256" key="4">
    <source>
        <dbReference type="ARBA" id="ARBA00022723"/>
    </source>
</evidence>
<name>D1B9N4_THEAS</name>
<reference evidence="8 9" key="1">
    <citation type="journal article" date="2009" name="Stand. Genomic Sci.">
        <title>Complete genome sequence of Thermanaerovibrio acidaminovorans type strain (Su883).</title>
        <authorList>
            <person name="Chovatia M."/>
            <person name="Sikorski J."/>
            <person name="Schroder M."/>
            <person name="Lapidus A."/>
            <person name="Nolan M."/>
            <person name="Tice H."/>
            <person name="Glavina Del Rio T."/>
            <person name="Copeland A."/>
            <person name="Cheng J.F."/>
            <person name="Lucas S."/>
            <person name="Chen F."/>
            <person name="Bruce D."/>
            <person name="Goodwin L."/>
            <person name="Pitluck S."/>
            <person name="Ivanova N."/>
            <person name="Mavromatis K."/>
            <person name="Ovchinnikova G."/>
            <person name="Pati A."/>
            <person name="Chen A."/>
            <person name="Palaniappan K."/>
            <person name="Land M."/>
            <person name="Hauser L."/>
            <person name="Chang Y.J."/>
            <person name="Jeffries C.D."/>
            <person name="Chain P."/>
            <person name="Saunders E."/>
            <person name="Detter J.C."/>
            <person name="Brettin T."/>
            <person name="Rohde M."/>
            <person name="Goker M."/>
            <person name="Spring S."/>
            <person name="Bristow J."/>
            <person name="Markowitz V."/>
            <person name="Hugenholtz P."/>
            <person name="Kyrpides N.C."/>
            <person name="Klenk H.P."/>
            <person name="Eisen J.A."/>
        </authorList>
    </citation>
    <scope>NUCLEOTIDE SEQUENCE [LARGE SCALE GENOMIC DNA]</scope>
    <source>
        <strain evidence="9">ATCC 49978 / DSM 6589 / Su883</strain>
    </source>
</reference>
<dbReference type="OrthoDB" id="9801689at2"/>
<dbReference type="GO" id="GO:0051539">
    <property type="term" value="F:4 iron, 4 sulfur cluster binding"/>
    <property type="evidence" value="ECO:0007669"/>
    <property type="project" value="UniProtKB-KW"/>
</dbReference>
<organism evidence="8 9">
    <name type="scientific">Thermanaerovibrio acidaminovorans (strain ATCC 49978 / DSM 6589 / Su883)</name>
    <name type="common">Selenomonas acidaminovorans</name>
    <dbReference type="NCBI Taxonomy" id="525903"/>
    <lineage>
        <taxon>Bacteria</taxon>
        <taxon>Thermotogati</taxon>
        <taxon>Synergistota</taxon>
        <taxon>Synergistia</taxon>
        <taxon>Synergistales</taxon>
        <taxon>Synergistaceae</taxon>
        <taxon>Thermanaerovibrio</taxon>
    </lineage>
</organism>
<dbReference type="STRING" id="525903.Taci_0754"/>
<protein>
    <submittedName>
        <fullName evidence="8">Radical SAM domain protein</fullName>
    </submittedName>
</protein>
<accession>D1B9N4</accession>
<evidence type="ECO:0000259" key="7">
    <source>
        <dbReference type="SMART" id="SM00729"/>
    </source>
</evidence>
<dbReference type="SMART" id="SM00729">
    <property type="entry name" value="Elp3"/>
    <property type="match status" value="1"/>
</dbReference>
<evidence type="ECO:0000256" key="3">
    <source>
        <dbReference type="ARBA" id="ARBA00022691"/>
    </source>
</evidence>
<evidence type="ECO:0000313" key="9">
    <source>
        <dbReference type="Proteomes" id="UP000002030"/>
    </source>
</evidence>
<dbReference type="SFLD" id="SFLDS00029">
    <property type="entry name" value="Radical_SAM"/>
    <property type="match status" value="1"/>
</dbReference>
<dbReference type="GO" id="GO:0003824">
    <property type="term" value="F:catalytic activity"/>
    <property type="evidence" value="ECO:0007669"/>
    <property type="project" value="InterPro"/>
</dbReference>
<keyword evidence="6" id="KW-0411">Iron-sulfur</keyword>
<evidence type="ECO:0000256" key="6">
    <source>
        <dbReference type="ARBA" id="ARBA00023014"/>
    </source>
</evidence>
<dbReference type="InterPro" id="IPR006638">
    <property type="entry name" value="Elp3/MiaA/NifB-like_rSAM"/>
</dbReference>
<keyword evidence="9" id="KW-1185">Reference proteome</keyword>
<dbReference type="AlphaFoldDB" id="D1B9N4"/>
<dbReference type="Pfam" id="PF16199">
    <property type="entry name" value="Radical_SAM_C"/>
    <property type="match status" value="1"/>
</dbReference>
<proteinExistence type="predicted"/>
<keyword evidence="4" id="KW-0479">Metal-binding</keyword>
<dbReference type="eggNOG" id="COG1242">
    <property type="taxonomic scope" value="Bacteria"/>
</dbReference>
<feature type="domain" description="Elp3/MiaA/NifB-like radical SAM core" evidence="7">
    <location>
        <begin position="30"/>
        <end position="262"/>
    </location>
</feature>
<dbReference type="InterPro" id="IPR039661">
    <property type="entry name" value="ELP3"/>
</dbReference>
<dbReference type="SFLD" id="SFLDG01086">
    <property type="entry name" value="elongater_protein-like"/>
    <property type="match status" value="1"/>
</dbReference>
<evidence type="ECO:0000256" key="5">
    <source>
        <dbReference type="ARBA" id="ARBA00023004"/>
    </source>
</evidence>
<comment type="cofactor">
    <cofactor evidence="1">
        <name>[4Fe-4S] cluster</name>
        <dbReference type="ChEBI" id="CHEBI:49883"/>
    </cofactor>
</comment>
<dbReference type="PANTHER" id="PTHR11135:SF1">
    <property type="entry name" value="PROTEIN YHCC"/>
    <property type="match status" value="1"/>
</dbReference>
<gene>
    <name evidence="8" type="ordered locus">Taci_0754</name>
</gene>
<dbReference type="InterPro" id="IPR058240">
    <property type="entry name" value="rSAM_sf"/>
</dbReference>
<dbReference type="InterPro" id="IPR005911">
    <property type="entry name" value="YhcC-like"/>
</dbReference>
<dbReference type="SFLD" id="SFLDG01091">
    <property type="entry name" value="uncharacterized_CHP01210-like"/>
    <property type="match status" value="1"/>
</dbReference>
<evidence type="ECO:0000313" key="8">
    <source>
        <dbReference type="EMBL" id="ACZ18987.1"/>
    </source>
</evidence>
<dbReference type="NCBIfam" id="TIGR01212">
    <property type="entry name" value="TIGR01212 family radical SAM protein"/>
    <property type="match status" value="1"/>
</dbReference>
<dbReference type="PANTHER" id="PTHR11135">
    <property type="entry name" value="HISTONE ACETYLTRANSFERASE-RELATED"/>
    <property type="match status" value="1"/>
</dbReference>
<dbReference type="GO" id="GO:0046872">
    <property type="term" value="F:metal ion binding"/>
    <property type="evidence" value="ECO:0007669"/>
    <property type="project" value="UniProtKB-KW"/>
</dbReference>
<evidence type="ECO:0000256" key="2">
    <source>
        <dbReference type="ARBA" id="ARBA00022485"/>
    </source>
</evidence>
<dbReference type="EnsemblBacteria" id="ACZ18987">
    <property type="protein sequence ID" value="ACZ18987"/>
    <property type="gene ID" value="Taci_0754"/>
</dbReference>
<dbReference type="InterPro" id="IPR032432">
    <property type="entry name" value="Radical_SAM_C"/>
</dbReference>
<dbReference type="SUPFAM" id="SSF102114">
    <property type="entry name" value="Radical SAM enzymes"/>
    <property type="match status" value="1"/>
</dbReference>
<dbReference type="InterPro" id="IPR007197">
    <property type="entry name" value="rSAM"/>
</dbReference>